<reference evidence="1" key="2">
    <citation type="submission" date="2020-09" db="EMBL/GenBank/DDBJ databases">
        <authorList>
            <person name="Sun Q."/>
            <person name="Ohkuma M."/>
        </authorList>
    </citation>
    <scope>NUCLEOTIDE SEQUENCE</scope>
    <source>
        <strain evidence="1">JCM 19596</strain>
    </source>
</reference>
<keyword evidence="2" id="KW-1185">Reference proteome</keyword>
<dbReference type="PANTHER" id="PTHR31891">
    <property type="entry name" value="FORMAMIDASE C869.04-RELATED"/>
    <property type="match status" value="1"/>
</dbReference>
<name>A0A830FBN6_9EURY</name>
<sequence>MHADHTIDATEETVHYAWDNSLDPVLEVDPGDVVTFECRDATDGQLGPSATVDDLRSMTVEGHALTGPVAVDGAEPGDTLAVDFLDFDHHGWGVSYVVPGEQESGLLPEEFPDAYVHTWDLDGDTARFDDDVAVPIDAFPGCAGVAPGENGAHSTIPPRAVGGNLDIKHLSAGSTLYLPVEVPGGSFSTGDCHAAQGDGEVCLTGIEAPMDVTARLRIADRDVDAPSFETTGPFTPTGADEPMFATSGVRDDLMDASKVALSRMLDHLEAERGLSRPNAYVLASAAVDLKINQVVDAPNWTVSAYLPESLFR</sequence>
<gene>
    <name evidence="1" type="ORF">GCM10009039_16440</name>
</gene>
<dbReference type="InterPro" id="IPR004304">
    <property type="entry name" value="FmdA_AmdA"/>
</dbReference>
<organism evidence="1 2">
    <name type="scientific">Halocalculus aciditolerans</name>
    <dbReference type="NCBI Taxonomy" id="1383812"/>
    <lineage>
        <taxon>Archaea</taxon>
        <taxon>Methanobacteriati</taxon>
        <taxon>Methanobacteriota</taxon>
        <taxon>Stenosarchaea group</taxon>
        <taxon>Halobacteria</taxon>
        <taxon>Halobacteriales</taxon>
        <taxon>Halobacteriaceae</taxon>
        <taxon>Halocalculus</taxon>
    </lineage>
</organism>
<dbReference type="Gene3D" id="3.10.28.20">
    <property type="entry name" value="Acetamidase/Formamidase-like domains"/>
    <property type="match status" value="1"/>
</dbReference>
<evidence type="ECO:0000313" key="1">
    <source>
        <dbReference type="EMBL" id="GGL58929.1"/>
    </source>
</evidence>
<comment type="caution">
    <text evidence="1">The sequence shown here is derived from an EMBL/GenBank/DDBJ whole genome shotgun (WGS) entry which is preliminary data.</text>
</comment>
<proteinExistence type="predicted"/>
<reference evidence="1" key="1">
    <citation type="journal article" date="2014" name="Int. J. Syst. Evol. Microbiol.">
        <title>Complete genome sequence of Corynebacterium casei LMG S-19264T (=DSM 44701T), isolated from a smear-ripened cheese.</title>
        <authorList>
            <consortium name="US DOE Joint Genome Institute (JGI-PGF)"/>
            <person name="Walter F."/>
            <person name="Albersmeier A."/>
            <person name="Kalinowski J."/>
            <person name="Ruckert C."/>
        </authorList>
    </citation>
    <scope>NUCLEOTIDE SEQUENCE</scope>
    <source>
        <strain evidence="1">JCM 19596</strain>
    </source>
</reference>
<protein>
    <submittedName>
        <fullName evidence="1">Acetamidase</fullName>
    </submittedName>
</protein>
<dbReference type="AlphaFoldDB" id="A0A830FBN6"/>
<evidence type="ECO:0000313" key="2">
    <source>
        <dbReference type="Proteomes" id="UP000607197"/>
    </source>
</evidence>
<dbReference type="EMBL" id="BMPG01000002">
    <property type="protein sequence ID" value="GGL58929.1"/>
    <property type="molecule type" value="Genomic_DNA"/>
</dbReference>
<dbReference type="GO" id="GO:0016811">
    <property type="term" value="F:hydrolase activity, acting on carbon-nitrogen (but not peptide) bonds, in linear amides"/>
    <property type="evidence" value="ECO:0007669"/>
    <property type="project" value="InterPro"/>
</dbReference>
<dbReference type="PANTHER" id="PTHR31891:SF1">
    <property type="entry name" value="FORMAMIDASE C869.04-RELATED"/>
    <property type="match status" value="1"/>
</dbReference>
<dbReference type="Proteomes" id="UP000607197">
    <property type="component" value="Unassembled WGS sequence"/>
</dbReference>
<dbReference type="Gene3D" id="2.60.120.580">
    <property type="entry name" value="Acetamidase/Formamidase-like domains"/>
    <property type="match status" value="2"/>
</dbReference>
<dbReference type="RefSeq" id="WP_188977801.1">
    <property type="nucleotide sequence ID" value="NZ_BMPG01000002.1"/>
</dbReference>
<dbReference type="Pfam" id="PF03069">
    <property type="entry name" value="FmdA_AmdA"/>
    <property type="match status" value="2"/>
</dbReference>
<accession>A0A830FBN6</accession>
<dbReference type="OrthoDB" id="42832at2157"/>
<dbReference type="SUPFAM" id="SSF141130">
    <property type="entry name" value="Acetamidase/Formamidase-like"/>
    <property type="match status" value="1"/>
</dbReference>